<organism evidence="1 2">
    <name type="scientific">Cloeon dipterum</name>
    <dbReference type="NCBI Taxonomy" id="197152"/>
    <lineage>
        <taxon>Eukaryota</taxon>
        <taxon>Metazoa</taxon>
        <taxon>Ecdysozoa</taxon>
        <taxon>Arthropoda</taxon>
        <taxon>Hexapoda</taxon>
        <taxon>Insecta</taxon>
        <taxon>Pterygota</taxon>
        <taxon>Palaeoptera</taxon>
        <taxon>Ephemeroptera</taxon>
        <taxon>Pisciforma</taxon>
        <taxon>Baetidae</taxon>
        <taxon>Cloeon</taxon>
    </lineage>
</organism>
<sequence>MFSLKTASFNNFSETVNDAEVIFFTNESHVLKKISVVIMNQTACETATNATVAQQKLCIEPVATTEICKNFYGSTPNQFEQHPMVGIKGQAHGSRDILGCDDKYNWTSVGIYHRFDYSIPEILKIVPVVDLKD</sequence>
<protein>
    <submittedName>
        <fullName evidence="1">Uncharacterized protein</fullName>
    </submittedName>
</protein>
<keyword evidence="2" id="KW-1185">Reference proteome</keyword>
<evidence type="ECO:0000313" key="1">
    <source>
        <dbReference type="EMBL" id="CAB3384633.1"/>
    </source>
</evidence>
<dbReference type="Proteomes" id="UP000494165">
    <property type="component" value="Unassembled WGS sequence"/>
</dbReference>
<comment type="caution">
    <text evidence="1">The sequence shown here is derived from an EMBL/GenBank/DDBJ whole genome shotgun (WGS) entry which is preliminary data.</text>
</comment>
<gene>
    <name evidence="1" type="ORF">CLODIP_2_CD15019</name>
</gene>
<accession>A0A8S1DQ91</accession>
<reference evidence="1 2" key="1">
    <citation type="submission" date="2020-04" db="EMBL/GenBank/DDBJ databases">
        <authorList>
            <person name="Alioto T."/>
            <person name="Alioto T."/>
            <person name="Gomez Garrido J."/>
        </authorList>
    </citation>
    <scope>NUCLEOTIDE SEQUENCE [LARGE SCALE GENOMIC DNA]</scope>
</reference>
<proteinExistence type="predicted"/>
<dbReference type="EMBL" id="CADEPI010000362">
    <property type="protein sequence ID" value="CAB3384633.1"/>
    <property type="molecule type" value="Genomic_DNA"/>
</dbReference>
<evidence type="ECO:0000313" key="2">
    <source>
        <dbReference type="Proteomes" id="UP000494165"/>
    </source>
</evidence>
<name>A0A8S1DQ91_9INSE</name>
<dbReference type="AlphaFoldDB" id="A0A8S1DQ91"/>